<evidence type="ECO:0000256" key="3">
    <source>
        <dbReference type="PROSITE-ProRule" id="PRU00473"/>
    </source>
</evidence>
<evidence type="ECO:0000256" key="2">
    <source>
        <dbReference type="ARBA" id="ARBA00023136"/>
    </source>
</evidence>
<dbReference type="InterPro" id="IPR050330">
    <property type="entry name" value="Bact_OuterMem_StrucFunc"/>
</dbReference>
<dbReference type="SUPFAM" id="SSF103088">
    <property type="entry name" value="OmpA-like"/>
    <property type="match status" value="1"/>
</dbReference>
<dbReference type="InterPro" id="IPR006664">
    <property type="entry name" value="OMP_bac"/>
</dbReference>
<evidence type="ECO:0000256" key="4">
    <source>
        <dbReference type="SAM" id="Phobius"/>
    </source>
</evidence>
<name>A0ABS8K3T0_9BURK</name>
<proteinExistence type="predicted"/>
<sequence>MSLYVRNLAGTTAHGVFCLIPMLALLTGCQLWHRHNHFSDAQIAALERTGFTRIVDSNSMEFDGTDRLLFARGEATLGPEARHALERIGYVLINMHVEHICVNGYTDADGGVNYNQQLSIRRAKAVVRVLMDIGIPAKDIEMHGYGESSPVADNATKAGRSQNRRVAVVVSSE</sequence>
<evidence type="ECO:0000256" key="1">
    <source>
        <dbReference type="ARBA" id="ARBA00004442"/>
    </source>
</evidence>
<dbReference type="Proteomes" id="UP001431019">
    <property type="component" value="Unassembled WGS sequence"/>
</dbReference>
<evidence type="ECO:0000313" key="6">
    <source>
        <dbReference type="EMBL" id="MCC8396805.1"/>
    </source>
</evidence>
<dbReference type="InterPro" id="IPR006665">
    <property type="entry name" value="OmpA-like"/>
</dbReference>
<evidence type="ECO:0000259" key="5">
    <source>
        <dbReference type="PROSITE" id="PS51123"/>
    </source>
</evidence>
<dbReference type="PROSITE" id="PS51123">
    <property type="entry name" value="OMPA_2"/>
    <property type="match status" value="1"/>
</dbReference>
<keyword evidence="7" id="KW-1185">Reference proteome</keyword>
<dbReference type="PANTHER" id="PTHR30329">
    <property type="entry name" value="STATOR ELEMENT OF FLAGELLAR MOTOR COMPLEX"/>
    <property type="match status" value="1"/>
</dbReference>
<organism evidence="6 7">
    <name type="scientific">Paraburkholderia sejongensis</name>
    <dbReference type="NCBI Taxonomy" id="2886946"/>
    <lineage>
        <taxon>Bacteria</taxon>
        <taxon>Pseudomonadati</taxon>
        <taxon>Pseudomonadota</taxon>
        <taxon>Betaproteobacteria</taxon>
        <taxon>Burkholderiales</taxon>
        <taxon>Burkholderiaceae</taxon>
        <taxon>Paraburkholderia</taxon>
    </lineage>
</organism>
<accession>A0ABS8K3T0</accession>
<comment type="caution">
    <text evidence="6">The sequence shown here is derived from an EMBL/GenBank/DDBJ whole genome shotgun (WGS) entry which is preliminary data.</text>
</comment>
<dbReference type="InterPro" id="IPR036737">
    <property type="entry name" value="OmpA-like_sf"/>
</dbReference>
<feature type="domain" description="OmpA-like" evidence="5">
    <location>
        <begin position="57"/>
        <end position="173"/>
    </location>
</feature>
<dbReference type="Gene3D" id="3.30.1330.60">
    <property type="entry name" value="OmpA-like domain"/>
    <property type="match status" value="1"/>
</dbReference>
<evidence type="ECO:0000313" key="7">
    <source>
        <dbReference type="Proteomes" id="UP001431019"/>
    </source>
</evidence>
<gene>
    <name evidence="6" type="ORF">LJ656_29875</name>
</gene>
<dbReference type="PROSITE" id="PS51257">
    <property type="entry name" value="PROKAR_LIPOPROTEIN"/>
    <property type="match status" value="1"/>
</dbReference>
<dbReference type="EMBL" id="JAJITD010000021">
    <property type="protein sequence ID" value="MCC8396805.1"/>
    <property type="molecule type" value="Genomic_DNA"/>
</dbReference>
<dbReference type="CDD" id="cd07185">
    <property type="entry name" value="OmpA_C-like"/>
    <property type="match status" value="1"/>
</dbReference>
<feature type="transmembrane region" description="Helical" evidence="4">
    <location>
        <begin position="12"/>
        <end position="32"/>
    </location>
</feature>
<reference evidence="6 7" key="1">
    <citation type="submission" date="2021-11" db="EMBL/GenBank/DDBJ databases">
        <authorList>
            <person name="Oh E.-T."/>
            <person name="Kim S.-B."/>
        </authorList>
    </citation>
    <scope>NUCLEOTIDE SEQUENCE [LARGE SCALE GENOMIC DNA]</scope>
    <source>
        <strain evidence="6 7">MMS20-SJTR3</strain>
    </source>
</reference>
<dbReference type="Pfam" id="PF00691">
    <property type="entry name" value="OmpA"/>
    <property type="match status" value="1"/>
</dbReference>
<protein>
    <submittedName>
        <fullName evidence="6">OmpA family protein</fullName>
    </submittedName>
</protein>
<dbReference type="RefSeq" id="WP_230513089.1">
    <property type="nucleotide sequence ID" value="NZ_JAJITD010000021.1"/>
</dbReference>
<comment type="subcellular location">
    <subcellularLocation>
        <location evidence="1">Cell outer membrane</location>
    </subcellularLocation>
</comment>
<dbReference type="PANTHER" id="PTHR30329:SF17">
    <property type="entry name" value="LIPOPROTEIN YFIB-RELATED"/>
    <property type="match status" value="1"/>
</dbReference>
<dbReference type="PRINTS" id="PR01021">
    <property type="entry name" value="OMPADOMAIN"/>
</dbReference>
<keyword evidence="2 3" id="KW-0472">Membrane</keyword>
<keyword evidence="4" id="KW-0812">Transmembrane</keyword>
<keyword evidence="4" id="KW-1133">Transmembrane helix</keyword>